<keyword evidence="6 10" id="KW-0630">Potassium</keyword>
<dbReference type="GO" id="GO:0016020">
    <property type="term" value="C:membrane"/>
    <property type="evidence" value="ECO:0007669"/>
    <property type="project" value="UniProtKB-SubCell"/>
</dbReference>
<feature type="transmembrane region" description="Helical" evidence="10">
    <location>
        <begin position="393"/>
        <end position="415"/>
    </location>
</feature>
<feature type="transmembrane region" description="Helical" evidence="10">
    <location>
        <begin position="195"/>
        <end position="215"/>
    </location>
</feature>
<feature type="transmembrane region" description="Helical" evidence="10">
    <location>
        <begin position="128"/>
        <end position="151"/>
    </location>
</feature>
<dbReference type="Pfam" id="PF22776">
    <property type="entry name" value="K_trans_C"/>
    <property type="match status" value="1"/>
</dbReference>
<protein>
    <recommendedName>
        <fullName evidence="10">Potassium transporter</fullName>
    </recommendedName>
</protein>
<evidence type="ECO:0000313" key="13">
    <source>
        <dbReference type="EMBL" id="OAY70143.1"/>
    </source>
</evidence>
<evidence type="ECO:0000256" key="5">
    <source>
        <dbReference type="ARBA" id="ARBA00022692"/>
    </source>
</evidence>
<feature type="transmembrane region" description="Helical" evidence="10">
    <location>
        <begin position="241"/>
        <end position="260"/>
    </location>
</feature>
<dbReference type="NCBIfam" id="TIGR00794">
    <property type="entry name" value="kup"/>
    <property type="match status" value="1"/>
</dbReference>
<evidence type="ECO:0000256" key="9">
    <source>
        <dbReference type="ARBA" id="ARBA00023136"/>
    </source>
</evidence>
<evidence type="ECO:0000256" key="6">
    <source>
        <dbReference type="ARBA" id="ARBA00022958"/>
    </source>
</evidence>
<dbReference type="PANTHER" id="PTHR30540">
    <property type="entry name" value="OSMOTIC STRESS POTASSIUM TRANSPORTER"/>
    <property type="match status" value="1"/>
</dbReference>
<comment type="caution">
    <text evidence="10">Lacks conserved residue(s) required for the propagation of feature annotation.</text>
</comment>
<dbReference type="PANTHER" id="PTHR30540:SF13">
    <property type="entry name" value="POTASSIUM TRANSPORTER 17-RELATED"/>
    <property type="match status" value="1"/>
</dbReference>
<comment type="function">
    <text evidence="10">Potassium transporter.</text>
</comment>
<feature type="domain" description="K+ potassium transporter integral membrane" evidence="11">
    <location>
        <begin position="32"/>
        <end position="488"/>
    </location>
</feature>
<evidence type="ECO:0000256" key="10">
    <source>
        <dbReference type="RuleBase" id="RU321113"/>
    </source>
</evidence>
<evidence type="ECO:0000256" key="2">
    <source>
        <dbReference type="ARBA" id="ARBA00008440"/>
    </source>
</evidence>
<dbReference type="GO" id="GO:0015079">
    <property type="term" value="F:potassium ion transmembrane transporter activity"/>
    <property type="evidence" value="ECO:0007669"/>
    <property type="project" value="UniProtKB-UniRule"/>
</dbReference>
<proteinExistence type="inferred from homology"/>
<feature type="domain" description="K+ potassium transporter C-terminal" evidence="12">
    <location>
        <begin position="501"/>
        <end position="672"/>
    </location>
</feature>
<dbReference type="STRING" id="4615.A0A199UZF9"/>
<feature type="transmembrane region" description="Helical" evidence="10">
    <location>
        <begin position="31"/>
        <end position="52"/>
    </location>
</feature>
<evidence type="ECO:0000256" key="3">
    <source>
        <dbReference type="ARBA" id="ARBA00022448"/>
    </source>
</evidence>
<keyword evidence="5 10" id="KW-0812">Transmembrane</keyword>
<keyword evidence="3" id="KW-0813">Transport</keyword>
<evidence type="ECO:0000256" key="1">
    <source>
        <dbReference type="ARBA" id="ARBA00004141"/>
    </source>
</evidence>
<keyword evidence="8 10" id="KW-0406">Ion transport</keyword>
<comment type="caution">
    <text evidence="13">The sequence shown here is derived from an EMBL/GenBank/DDBJ whole genome shotgun (WGS) entry which is preliminary data.</text>
</comment>
<feature type="transmembrane region" description="Helical" evidence="10">
    <location>
        <begin position="451"/>
        <end position="470"/>
    </location>
</feature>
<evidence type="ECO:0000259" key="12">
    <source>
        <dbReference type="Pfam" id="PF22776"/>
    </source>
</evidence>
<comment type="similarity">
    <text evidence="2 10">Belongs to the HAK/KUP transporter (TC 2.A.72.3) family.</text>
</comment>
<organism evidence="13 14">
    <name type="scientific">Ananas comosus</name>
    <name type="common">Pineapple</name>
    <name type="synonym">Ananas ananas</name>
    <dbReference type="NCBI Taxonomy" id="4615"/>
    <lineage>
        <taxon>Eukaryota</taxon>
        <taxon>Viridiplantae</taxon>
        <taxon>Streptophyta</taxon>
        <taxon>Embryophyta</taxon>
        <taxon>Tracheophyta</taxon>
        <taxon>Spermatophyta</taxon>
        <taxon>Magnoliopsida</taxon>
        <taxon>Liliopsida</taxon>
        <taxon>Poales</taxon>
        <taxon>Bromeliaceae</taxon>
        <taxon>Bromelioideae</taxon>
        <taxon>Ananas</taxon>
    </lineage>
</organism>
<feature type="transmembrane region" description="Helical" evidence="10">
    <location>
        <begin position="163"/>
        <end position="183"/>
    </location>
</feature>
<dbReference type="InterPro" id="IPR053951">
    <property type="entry name" value="K_trans_N"/>
</dbReference>
<dbReference type="Pfam" id="PF02705">
    <property type="entry name" value="K_trans"/>
    <property type="match status" value="1"/>
</dbReference>
<reference evidence="13 14" key="1">
    <citation type="journal article" date="2016" name="DNA Res.">
        <title>The draft genome of MD-2 pineapple using hybrid error correction of long reads.</title>
        <authorList>
            <person name="Redwan R.M."/>
            <person name="Saidin A."/>
            <person name="Kumar S.V."/>
        </authorList>
    </citation>
    <scope>NUCLEOTIDE SEQUENCE [LARGE SCALE GENOMIC DNA]</scope>
    <source>
        <strain evidence="14">cv. MD2</strain>
        <tissue evidence="13">Leaf</tissue>
    </source>
</reference>
<accession>A0A199UZF9</accession>
<dbReference type="InterPro" id="IPR053952">
    <property type="entry name" value="K_trans_C"/>
</dbReference>
<evidence type="ECO:0000256" key="8">
    <source>
        <dbReference type="ARBA" id="ARBA00023065"/>
    </source>
</evidence>
<gene>
    <name evidence="13" type="ORF">ACMD2_16830</name>
</gene>
<evidence type="ECO:0000256" key="7">
    <source>
        <dbReference type="ARBA" id="ARBA00022989"/>
    </source>
</evidence>
<feature type="transmembrane region" description="Helical" evidence="10">
    <location>
        <begin position="312"/>
        <end position="332"/>
    </location>
</feature>
<sequence>MDTEIGPTLLRNGDASSSNKYRGGWWRDIMLAYRTLGVVFGGLVTSPLYVYPSMNLNSPTEEDYLGIFSIMFWTLTLIGVVKQTNIGFLPTKRMSSSGDPSLTNQSTLAEKESKLATFLERSITARRILLFIAMLGMCMLIGDGILTPAISVLSAMDGLQVPFPSVAAVEALSAVILLALFLLQKKGTSRVSFLFSPIMASWTFTTPMIGIYSFLRYYPSIFKTVSPHYIVGFFLRNGKRGWQLLGGTVLCITGAEAMFADLGHFNKRSIQMAFLFTIYPSLVLTYAGQTAYLIKNPNDHSDGFYKFVPNPVYWPMFVIATLAAIVASQSLISATFSVIKQSVVLDYFPRVKVVHTSQHKEGEVYSPEINYILMCLCVVSTTDADIMDKQFHAAGVVVILVMFITTILLTLVMIIIWRTPIILAGLYFVSFSILEGAYVSAVMTKFIKGGWLPFAVSIILAFIMFGWYYGRQRKVEYEMSNKITLECLAELLSRSEIQRVPGLCFFYSNIQDGLTPILGHYIQNVRSLHKVTIFTTLQYLLVAKVAPNERIIVKRLGIRGVYSCIVQYGYADSFTLEGDDFVAQITSSLRAYIERNLDEQLHISDEEEISDLEEAKSAGVVHVRGKTRFHIGKEAGWSDKILLRFYEFLHSNCRSALPTLGVPLQQRMEIGMLFRANLRNAAVLSVITYLPVLVENPVGDSVADVAPRAVRARLLPELCEEAGRGSVFTVLDVAPRFDAVE</sequence>
<evidence type="ECO:0000313" key="14">
    <source>
        <dbReference type="Proteomes" id="UP000092600"/>
    </source>
</evidence>
<evidence type="ECO:0000256" key="4">
    <source>
        <dbReference type="ARBA" id="ARBA00022538"/>
    </source>
</evidence>
<name>A0A199UZF9_ANACO</name>
<feature type="transmembrane region" description="Helical" evidence="10">
    <location>
        <begin position="421"/>
        <end position="439"/>
    </location>
</feature>
<keyword evidence="4 10" id="KW-0633">Potassium transport</keyword>
<comment type="subcellular location">
    <subcellularLocation>
        <location evidence="1 10">Membrane</location>
        <topology evidence="1 10">Multi-pass membrane protein</topology>
    </subcellularLocation>
</comment>
<feature type="non-terminal residue" evidence="13">
    <location>
        <position position="741"/>
    </location>
</feature>
<dbReference type="AlphaFoldDB" id="A0A199UZF9"/>
<evidence type="ECO:0000259" key="11">
    <source>
        <dbReference type="Pfam" id="PF02705"/>
    </source>
</evidence>
<keyword evidence="7 10" id="KW-1133">Transmembrane helix</keyword>
<feature type="transmembrane region" description="Helical" evidence="10">
    <location>
        <begin position="272"/>
        <end position="292"/>
    </location>
</feature>
<dbReference type="EMBL" id="LSRQ01004043">
    <property type="protein sequence ID" value="OAY70143.1"/>
    <property type="molecule type" value="Genomic_DNA"/>
</dbReference>
<feature type="transmembrane region" description="Helical" evidence="10">
    <location>
        <begin position="64"/>
        <end position="81"/>
    </location>
</feature>
<keyword evidence="9 10" id="KW-0472">Membrane</keyword>
<dbReference type="InterPro" id="IPR003855">
    <property type="entry name" value="K+_transporter"/>
</dbReference>
<dbReference type="Proteomes" id="UP000092600">
    <property type="component" value="Unassembled WGS sequence"/>
</dbReference>